<dbReference type="Proteomes" id="UP001301350">
    <property type="component" value="Unassembled WGS sequence"/>
</dbReference>
<dbReference type="Pfam" id="PF13275">
    <property type="entry name" value="S4_2"/>
    <property type="match status" value="1"/>
</dbReference>
<feature type="region of interest" description="Disordered" evidence="2">
    <location>
        <begin position="126"/>
        <end position="145"/>
    </location>
</feature>
<dbReference type="Gene3D" id="3.10.290.10">
    <property type="entry name" value="RNA-binding S4 domain"/>
    <property type="match status" value="1"/>
</dbReference>
<dbReference type="EMBL" id="JANCYW010000001">
    <property type="protein sequence ID" value="KAK4534258.1"/>
    <property type="molecule type" value="Genomic_DNA"/>
</dbReference>
<evidence type="ECO:0008006" key="5">
    <source>
        <dbReference type="Google" id="ProtNLM"/>
    </source>
</evidence>
<sequence>MFLSPAFSLRWSARGRRPLHRCGRVELTGASSTYVNRGGARHALSLCACSDESVRRVEAELLPPERQRRKHITLGILLKQQNLAGTGGQAKFMIQSGEVLVNGQPETRRGRKIVAGDVVTVRGESYRIEVDDDDDDEEEEEEVPR</sequence>
<evidence type="ECO:0000256" key="2">
    <source>
        <dbReference type="SAM" id="MobiDB-lite"/>
    </source>
</evidence>
<dbReference type="PROSITE" id="PS50889">
    <property type="entry name" value="S4"/>
    <property type="match status" value="1"/>
</dbReference>
<keyword evidence="1" id="KW-0694">RNA-binding</keyword>
<reference evidence="3 4" key="1">
    <citation type="submission" date="2022-07" db="EMBL/GenBank/DDBJ databases">
        <title>Genome-wide signatures of adaptation to extreme environments.</title>
        <authorList>
            <person name="Cho C.H."/>
            <person name="Yoon H.S."/>
        </authorList>
    </citation>
    <scope>NUCLEOTIDE SEQUENCE [LARGE SCALE GENOMIC DNA]</scope>
    <source>
        <strain evidence="3 4">DBV 063 E5</strain>
    </source>
</reference>
<dbReference type="SUPFAM" id="SSF55174">
    <property type="entry name" value="Alpha-L RNA-binding motif"/>
    <property type="match status" value="1"/>
</dbReference>
<protein>
    <recommendedName>
        <fullName evidence="5">RNA-binding S4 domain-containing protein</fullName>
    </recommendedName>
</protein>
<organism evidence="3 4">
    <name type="scientific">Cyanidium caldarium</name>
    <name type="common">Red alga</name>
    <dbReference type="NCBI Taxonomy" id="2771"/>
    <lineage>
        <taxon>Eukaryota</taxon>
        <taxon>Rhodophyta</taxon>
        <taxon>Bangiophyceae</taxon>
        <taxon>Cyanidiales</taxon>
        <taxon>Cyanidiaceae</taxon>
        <taxon>Cyanidium</taxon>
    </lineage>
</organism>
<comment type="caution">
    <text evidence="3">The sequence shown here is derived from an EMBL/GenBank/DDBJ whole genome shotgun (WGS) entry which is preliminary data.</text>
</comment>
<evidence type="ECO:0000313" key="4">
    <source>
        <dbReference type="Proteomes" id="UP001301350"/>
    </source>
</evidence>
<dbReference type="GO" id="GO:0003723">
    <property type="term" value="F:RNA binding"/>
    <property type="evidence" value="ECO:0007669"/>
    <property type="project" value="UniProtKB-KW"/>
</dbReference>
<proteinExistence type="predicted"/>
<gene>
    <name evidence="3" type="ORF">CDCA_CDCA01G0283</name>
</gene>
<dbReference type="AlphaFoldDB" id="A0AAV9IQM5"/>
<dbReference type="CDD" id="cd00165">
    <property type="entry name" value="S4"/>
    <property type="match status" value="1"/>
</dbReference>
<accession>A0AAV9IQM5</accession>
<evidence type="ECO:0000256" key="1">
    <source>
        <dbReference type="PROSITE-ProRule" id="PRU00182"/>
    </source>
</evidence>
<feature type="compositionally biased region" description="Acidic residues" evidence="2">
    <location>
        <begin position="130"/>
        <end position="145"/>
    </location>
</feature>
<evidence type="ECO:0000313" key="3">
    <source>
        <dbReference type="EMBL" id="KAK4534258.1"/>
    </source>
</evidence>
<name>A0AAV9IQM5_CYACA</name>
<keyword evidence="4" id="KW-1185">Reference proteome</keyword>
<dbReference type="InterPro" id="IPR036986">
    <property type="entry name" value="S4_RNA-bd_sf"/>
</dbReference>